<dbReference type="eggNOG" id="COG0483">
    <property type="taxonomic scope" value="Bacteria"/>
</dbReference>
<gene>
    <name evidence="5" type="ordered locus">Saut_0853</name>
</gene>
<dbReference type="RefSeq" id="WP_013326658.1">
    <property type="nucleotide sequence ID" value="NC_014506.1"/>
</dbReference>
<proteinExistence type="predicted"/>
<dbReference type="PANTHER" id="PTHR20854">
    <property type="entry name" value="INOSITOL MONOPHOSPHATASE"/>
    <property type="match status" value="1"/>
</dbReference>
<evidence type="ECO:0000313" key="6">
    <source>
        <dbReference type="Proteomes" id="UP000007803"/>
    </source>
</evidence>
<dbReference type="PANTHER" id="PTHR20854:SF4">
    <property type="entry name" value="INOSITOL-1-MONOPHOSPHATASE-RELATED"/>
    <property type="match status" value="1"/>
</dbReference>
<feature type="binding site" evidence="4">
    <location>
        <position position="82"/>
    </location>
    <ligand>
        <name>Mg(2+)</name>
        <dbReference type="ChEBI" id="CHEBI:18420"/>
        <label>1</label>
        <note>catalytic</note>
    </ligand>
</feature>
<keyword evidence="6" id="KW-1185">Reference proteome</keyword>
<dbReference type="PRINTS" id="PR00377">
    <property type="entry name" value="IMPHPHTASES"/>
</dbReference>
<keyword evidence="2" id="KW-0378">Hydrolase</keyword>
<dbReference type="STRING" id="563040.Saut_0853"/>
<dbReference type="InterPro" id="IPR000760">
    <property type="entry name" value="Inositol_monophosphatase-like"/>
</dbReference>
<feature type="binding site" evidence="4">
    <location>
        <position position="84"/>
    </location>
    <ligand>
        <name>Mg(2+)</name>
        <dbReference type="ChEBI" id="CHEBI:18420"/>
        <label>1</label>
        <note>catalytic</note>
    </ligand>
</feature>
<comment type="cofactor">
    <cofactor evidence="4">
        <name>Mg(2+)</name>
        <dbReference type="ChEBI" id="CHEBI:18420"/>
    </cofactor>
</comment>
<feature type="binding site" evidence="4">
    <location>
        <position position="85"/>
    </location>
    <ligand>
        <name>Mg(2+)</name>
        <dbReference type="ChEBI" id="CHEBI:18420"/>
        <label>1</label>
        <note>catalytic</note>
    </ligand>
</feature>
<reference evidence="6" key="1">
    <citation type="journal article" date="2010" name="Stand. Genomic Sci.">
        <title>Complete genome sequence of Sulfurimonas autotrophica type strain (OK10).</title>
        <authorList>
            <person name="Sikorski J."/>
            <person name="Munk C."/>
            <person name="Lapidus A."/>
            <person name="Djao O."/>
            <person name="Lucas S."/>
            <person name="Glavina Del Rio T."/>
            <person name="Nolan M."/>
            <person name="Tice H."/>
            <person name="Han C."/>
            <person name="Cheng J."/>
            <person name="Tapia R."/>
            <person name="Goodwin L."/>
            <person name="Pitluck S."/>
            <person name="Liolios K."/>
            <person name="Ivanova N."/>
            <person name="Mavromatis K."/>
            <person name="Mikhailova N."/>
            <person name="Pati A."/>
            <person name="Sims D."/>
            <person name="Meincke L."/>
            <person name="Brettin T."/>
            <person name="Detter J."/>
            <person name="Chen A."/>
            <person name="Palaniappan K."/>
            <person name="Land M."/>
            <person name="Hauser L."/>
            <person name="Chang Y."/>
            <person name="Jeffries C."/>
            <person name="Rohde M."/>
            <person name="Lang E."/>
            <person name="Spring S."/>
            <person name="Goker M."/>
            <person name="Woyke T."/>
            <person name="Bristow J."/>
            <person name="Eisen J."/>
            <person name="Markowitz V."/>
            <person name="Hugenholtz P."/>
            <person name="Kyrpides N."/>
            <person name="Klenk H."/>
        </authorList>
    </citation>
    <scope>NUCLEOTIDE SEQUENCE [LARGE SCALE GENOMIC DNA]</scope>
    <source>
        <strain evidence="6">ATCC BAA-671 / DSM 16294 / JCM 11897 / OK10</strain>
    </source>
</reference>
<dbReference type="GO" id="GO:0006020">
    <property type="term" value="P:inositol metabolic process"/>
    <property type="evidence" value="ECO:0007669"/>
    <property type="project" value="TreeGrafter"/>
</dbReference>
<evidence type="ECO:0000256" key="2">
    <source>
        <dbReference type="ARBA" id="ARBA00022801"/>
    </source>
</evidence>
<dbReference type="KEGG" id="sua:Saut_0853"/>
<keyword evidence="1 4" id="KW-0479">Metal-binding</keyword>
<dbReference type="PROSITE" id="PS00629">
    <property type="entry name" value="IMP_1"/>
    <property type="match status" value="1"/>
</dbReference>
<dbReference type="Gene3D" id="3.40.190.80">
    <property type="match status" value="1"/>
</dbReference>
<dbReference type="SUPFAM" id="SSF56655">
    <property type="entry name" value="Carbohydrate phosphatase"/>
    <property type="match status" value="1"/>
</dbReference>
<evidence type="ECO:0000256" key="3">
    <source>
        <dbReference type="ARBA" id="ARBA00022842"/>
    </source>
</evidence>
<dbReference type="EMBL" id="CP002205">
    <property type="protein sequence ID" value="ADN08902.1"/>
    <property type="molecule type" value="Genomic_DNA"/>
</dbReference>
<dbReference type="CDD" id="cd01637">
    <property type="entry name" value="IMPase_like"/>
    <property type="match status" value="1"/>
</dbReference>
<keyword evidence="3 4" id="KW-0460">Magnesium</keyword>
<protein>
    <submittedName>
        <fullName evidence="5">Inositol monophosphatase</fullName>
    </submittedName>
</protein>
<organism evidence="5 6">
    <name type="scientific">Sulfurimonas autotrophica (strain ATCC BAA-671 / DSM 16294 / JCM 11897 / OK10)</name>
    <dbReference type="NCBI Taxonomy" id="563040"/>
    <lineage>
        <taxon>Bacteria</taxon>
        <taxon>Pseudomonadati</taxon>
        <taxon>Campylobacterota</taxon>
        <taxon>Epsilonproteobacteria</taxon>
        <taxon>Campylobacterales</taxon>
        <taxon>Sulfurimonadaceae</taxon>
        <taxon>Sulfurimonas</taxon>
    </lineage>
</organism>
<dbReference type="HOGENOM" id="CLU_044118_3_0_7"/>
<dbReference type="Gene3D" id="3.30.540.10">
    <property type="entry name" value="Fructose-1,6-Bisphosphatase, subunit A, domain 1"/>
    <property type="match status" value="1"/>
</dbReference>
<dbReference type="GO" id="GO:0007165">
    <property type="term" value="P:signal transduction"/>
    <property type="evidence" value="ECO:0007669"/>
    <property type="project" value="TreeGrafter"/>
</dbReference>
<evidence type="ECO:0000313" key="5">
    <source>
        <dbReference type="EMBL" id="ADN08902.1"/>
    </source>
</evidence>
<evidence type="ECO:0000256" key="4">
    <source>
        <dbReference type="PIRSR" id="PIRSR600760-2"/>
    </source>
</evidence>
<accession>E0UR92</accession>
<feature type="binding site" evidence="4">
    <location>
        <position position="66"/>
    </location>
    <ligand>
        <name>Mg(2+)</name>
        <dbReference type="ChEBI" id="CHEBI:18420"/>
        <label>1</label>
        <note>catalytic</note>
    </ligand>
</feature>
<sequence length="267" mass="29886">MRNIYLIIAKQIVEEAGRIIKEARETNTFSYEFKDDDTPVSNIDQQVQDYMTKRLKDSFDIQVMGEEQCDDIDTSQPYWAIDPIDGTWAFITHENTAAINLSLIENGEVSVGIVFNPFTNEFFQTEKGAKSYIGMLTLPLRENPTVAVVNFKPERSHPIVRSLNQLFKEDRVKKLTSIGGSITYSMCMVAKGAYSNYIAYFPKSANAWDLSAACLIIKNAGGFVTDLQGVEIDPINHQGYIVASANATARNDFLNMINPLLAVQTSE</sequence>
<evidence type="ECO:0000256" key="1">
    <source>
        <dbReference type="ARBA" id="ARBA00022723"/>
    </source>
</evidence>
<dbReference type="GO" id="GO:0008934">
    <property type="term" value="F:inositol monophosphate 1-phosphatase activity"/>
    <property type="evidence" value="ECO:0007669"/>
    <property type="project" value="TreeGrafter"/>
</dbReference>
<dbReference type="Proteomes" id="UP000007803">
    <property type="component" value="Chromosome"/>
</dbReference>
<feature type="binding site" evidence="4">
    <location>
        <position position="209"/>
    </location>
    <ligand>
        <name>Mg(2+)</name>
        <dbReference type="ChEBI" id="CHEBI:18420"/>
        <label>1</label>
        <note>catalytic</note>
    </ligand>
</feature>
<dbReference type="AlphaFoldDB" id="E0UR92"/>
<dbReference type="InterPro" id="IPR020583">
    <property type="entry name" value="Inositol_monoP_metal-BS"/>
</dbReference>
<dbReference type="Pfam" id="PF00459">
    <property type="entry name" value="Inositol_P"/>
    <property type="match status" value="1"/>
</dbReference>
<dbReference type="GO" id="GO:0046872">
    <property type="term" value="F:metal ion binding"/>
    <property type="evidence" value="ECO:0007669"/>
    <property type="project" value="UniProtKB-KW"/>
</dbReference>
<name>E0UR92_SULAO</name>